<comment type="caution">
    <text evidence="1">The sequence shown here is derived from an EMBL/GenBank/DDBJ whole genome shotgun (WGS) entry which is preliminary data.</text>
</comment>
<sequence length="41" mass="4774">MKNKKSMVTLYITDRAVVGSNKFNAINKHRQILDLVLWQKA</sequence>
<protein>
    <submittedName>
        <fullName evidence="1">Uncharacterized protein</fullName>
    </submittedName>
</protein>
<proteinExistence type="predicted"/>
<evidence type="ECO:0000313" key="2">
    <source>
        <dbReference type="Proteomes" id="UP000315363"/>
    </source>
</evidence>
<evidence type="ECO:0000313" key="1">
    <source>
        <dbReference type="EMBL" id="TQO36748.1"/>
    </source>
</evidence>
<accession>A0ABY3A9W8</accession>
<dbReference type="Proteomes" id="UP000315363">
    <property type="component" value="Unassembled WGS sequence"/>
</dbReference>
<name>A0ABY3A9W8_9FLAO</name>
<dbReference type="EMBL" id="VHIF01000001">
    <property type="protein sequence ID" value="TQO36748.1"/>
    <property type="molecule type" value="Genomic_DNA"/>
</dbReference>
<gene>
    <name evidence="1" type="ORF">GQ41_1334</name>
</gene>
<reference evidence="1 2" key="1">
    <citation type="submission" date="2019-06" db="EMBL/GenBank/DDBJ databases">
        <title>A large-scale integrated study on North Sea by COGITO (Coastal Microbe Genomic &amp; Taxonomic Observatory).</title>
        <authorList>
            <person name="Teeling H."/>
        </authorList>
    </citation>
    <scope>NUCLEOTIDE SEQUENCE [LARGE SCALE GENOMIC DNA]</scope>
    <source>
        <strain evidence="1 2">MAR_2009_79</strain>
    </source>
</reference>
<organism evidence="1 2">
    <name type="scientific">Arenibacter algicola</name>
    <dbReference type="NCBI Taxonomy" id="616991"/>
    <lineage>
        <taxon>Bacteria</taxon>
        <taxon>Pseudomonadati</taxon>
        <taxon>Bacteroidota</taxon>
        <taxon>Flavobacteriia</taxon>
        <taxon>Flavobacteriales</taxon>
        <taxon>Flavobacteriaceae</taxon>
        <taxon>Arenibacter</taxon>
    </lineage>
</organism>
<keyword evidence="2" id="KW-1185">Reference proteome</keyword>